<feature type="region of interest" description="Disordered" evidence="4">
    <location>
        <begin position="10"/>
        <end position="29"/>
    </location>
</feature>
<dbReference type="InterPro" id="IPR050231">
    <property type="entry name" value="Iron_ascorbate_oxido_reductase"/>
</dbReference>
<dbReference type="Gene3D" id="2.60.120.330">
    <property type="entry name" value="B-lactam Antibiotic, Isopenicillin N Synthase, Chain"/>
    <property type="match status" value="1"/>
</dbReference>
<name>A0A9Q0FS98_9ROSI</name>
<dbReference type="SUPFAM" id="SSF51197">
    <property type="entry name" value="Clavaminate synthase-like"/>
    <property type="match status" value="1"/>
</dbReference>
<dbReference type="InterPro" id="IPR027443">
    <property type="entry name" value="IPNS-like_sf"/>
</dbReference>
<feature type="domain" description="Fe2OG dioxygenase" evidence="5">
    <location>
        <begin position="194"/>
        <end position="295"/>
    </location>
</feature>
<evidence type="ECO:0000313" key="6">
    <source>
        <dbReference type="EMBL" id="KAJ4836622.1"/>
    </source>
</evidence>
<comment type="similarity">
    <text evidence="3">Belongs to the iron/ascorbate-dependent oxidoreductase family.</text>
</comment>
<sequence length="336" mass="38053">MDIDPPLKETYNSLLHKSSPPLRGEDKSTTTTAAAAATLIEECELPLIDLSLLGHGSSWEMRDKCMEDIRQASSEWGFFQVVNHGIPRQLLDRMQDLQVKVFQQPFNTKATHKKLNCYRWGNPKATSSNQFSWSEAFHIPLTDVPGLMVEYHNLREIIEEYATRAAKLATDLAEILAQDLGVKSTFFQTNCSPTTSYLRMNRYPLCPISSHQVVFGLMPHTDSDFLTIVHQDQIGGLQLRKNGAWLNVNPIPKALIINIGDLFQALSHGVYKSIEHRVIAPREVERHSLAYFYCPSYDTVIESSVKPAIYRKFSYGEYMQQKQKDVEASGEKVGLS</sequence>
<keyword evidence="7" id="KW-1185">Reference proteome</keyword>
<dbReference type="EMBL" id="JAKUCV010004061">
    <property type="protein sequence ID" value="KAJ4836622.1"/>
    <property type="molecule type" value="Genomic_DNA"/>
</dbReference>
<evidence type="ECO:0000259" key="5">
    <source>
        <dbReference type="PROSITE" id="PS51471"/>
    </source>
</evidence>
<dbReference type="Proteomes" id="UP001141552">
    <property type="component" value="Unassembled WGS sequence"/>
</dbReference>
<evidence type="ECO:0000256" key="4">
    <source>
        <dbReference type="SAM" id="MobiDB-lite"/>
    </source>
</evidence>
<keyword evidence="2 3" id="KW-0408">Iron</keyword>
<proteinExistence type="inferred from homology"/>
<dbReference type="Pfam" id="PF03171">
    <property type="entry name" value="2OG-FeII_Oxy"/>
    <property type="match status" value="1"/>
</dbReference>
<reference evidence="6" key="1">
    <citation type="submission" date="2022-02" db="EMBL/GenBank/DDBJ databases">
        <authorList>
            <person name="Henning P.M."/>
            <person name="McCubbin A.G."/>
            <person name="Shore J.S."/>
        </authorList>
    </citation>
    <scope>NUCLEOTIDE SEQUENCE</scope>
    <source>
        <strain evidence="6">F60SS</strain>
        <tissue evidence="6">Leaves</tissue>
    </source>
</reference>
<dbReference type="GO" id="GO:0046872">
    <property type="term" value="F:metal ion binding"/>
    <property type="evidence" value="ECO:0007669"/>
    <property type="project" value="UniProtKB-KW"/>
</dbReference>
<evidence type="ECO:0000256" key="2">
    <source>
        <dbReference type="ARBA" id="ARBA00023004"/>
    </source>
</evidence>
<evidence type="ECO:0000256" key="3">
    <source>
        <dbReference type="RuleBase" id="RU003682"/>
    </source>
</evidence>
<dbReference type="Pfam" id="PF14226">
    <property type="entry name" value="DIOX_N"/>
    <property type="match status" value="1"/>
</dbReference>
<dbReference type="AlphaFoldDB" id="A0A9Q0FS98"/>
<dbReference type="InterPro" id="IPR026992">
    <property type="entry name" value="DIOX_N"/>
</dbReference>
<evidence type="ECO:0000313" key="7">
    <source>
        <dbReference type="Proteomes" id="UP001141552"/>
    </source>
</evidence>
<organism evidence="6 7">
    <name type="scientific">Turnera subulata</name>
    <dbReference type="NCBI Taxonomy" id="218843"/>
    <lineage>
        <taxon>Eukaryota</taxon>
        <taxon>Viridiplantae</taxon>
        <taxon>Streptophyta</taxon>
        <taxon>Embryophyta</taxon>
        <taxon>Tracheophyta</taxon>
        <taxon>Spermatophyta</taxon>
        <taxon>Magnoliopsida</taxon>
        <taxon>eudicotyledons</taxon>
        <taxon>Gunneridae</taxon>
        <taxon>Pentapetalae</taxon>
        <taxon>rosids</taxon>
        <taxon>fabids</taxon>
        <taxon>Malpighiales</taxon>
        <taxon>Passifloraceae</taxon>
        <taxon>Turnera</taxon>
    </lineage>
</organism>
<comment type="caution">
    <text evidence="6">The sequence shown here is derived from an EMBL/GenBank/DDBJ whole genome shotgun (WGS) entry which is preliminary data.</text>
</comment>
<dbReference type="OrthoDB" id="288590at2759"/>
<reference evidence="6" key="2">
    <citation type="journal article" date="2023" name="Plants (Basel)">
        <title>Annotation of the Turnera subulata (Passifloraceae) Draft Genome Reveals the S-Locus Evolved after the Divergence of Turneroideae from Passifloroideae in a Stepwise Manner.</title>
        <authorList>
            <person name="Henning P.M."/>
            <person name="Roalson E.H."/>
            <person name="Mir W."/>
            <person name="McCubbin A.G."/>
            <person name="Shore J.S."/>
        </authorList>
    </citation>
    <scope>NUCLEOTIDE SEQUENCE</scope>
    <source>
        <strain evidence="6">F60SS</strain>
    </source>
</reference>
<keyword evidence="1 3" id="KW-0479">Metal-binding</keyword>
<accession>A0A9Q0FS98</accession>
<feature type="non-terminal residue" evidence="6">
    <location>
        <position position="1"/>
    </location>
</feature>
<dbReference type="InterPro" id="IPR005123">
    <property type="entry name" value="Oxoglu/Fe-dep_dioxygenase_dom"/>
</dbReference>
<dbReference type="GO" id="GO:0016491">
    <property type="term" value="F:oxidoreductase activity"/>
    <property type="evidence" value="ECO:0007669"/>
    <property type="project" value="UniProtKB-KW"/>
</dbReference>
<dbReference type="InterPro" id="IPR044861">
    <property type="entry name" value="IPNS-like_FE2OG_OXY"/>
</dbReference>
<dbReference type="PANTHER" id="PTHR47990">
    <property type="entry name" value="2-OXOGLUTARATE (2OG) AND FE(II)-DEPENDENT OXYGENASE SUPERFAMILY PROTEIN-RELATED"/>
    <property type="match status" value="1"/>
</dbReference>
<keyword evidence="3" id="KW-0560">Oxidoreductase</keyword>
<evidence type="ECO:0000256" key="1">
    <source>
        <dbReference type="ARBA" id="ARBA00022723"/>
    </source>
</evidence>
<dbReference type="PROSITE" id="PS51471">
    <property type="entry name" value="FE2OG_OXY"/>
    <property type="match status" value="1"/>
</dbReference>
<gene>
    <name evidence="6" type="ORF">Tsubulata_005459</name>
</gene>
<protein>
    <recommendedName>
        <fullName evidence="5">Fe2OG dioxygenase domain-containing protein</fullName>
    </recommendedName>
</protein>